<feature type="domain" description="L-lysine epsilon oxidase C-terminal" evidence="3">
    <location>
        <begin position="8"/>
        <end position="159"/>
    </location>
</feature>
<comment type="caution">
    <text evidence="4">The sequence shown here is derived from an EMBL/GenBank/DDBJ whole genome shotgun (WGS) entry which is preliminary data.</text>
</comment>
<accession>A0A433BIC0</accession>
<dbReference type="Proteomes" id="UP000268093">
    <property type="component" value="Unassembled WGS sequence"/>
</dbReference>
<evidence type="ECO:0000313" key="5">
    <source>
        <dbReference type="Proteomes" id="UP000268093"/>
    </source>
</evidence>
<dbReference type="Gene3D" id="1.20.1260.10">
    <property type="match status" value="1"/>
</dbReference>
<dbReference type="OrthoDB" id="2427302at2759"/>
<dbReference type="InterPro" id="IPR041173">
    <property type="entry name" value="LodA_C"/>
</dbReference>
<protein>
    <submittedName>
        <fullName evidence="4">Ferritin-like-domain-containing protein</fullName>
    </submittedName>
</protein>
<dbReference type="Pfam" id="PF12902">
    <property type="entry name" value="Ferritin-like"/>
    <property type="match status" value="1"/>
</dbReference>
<dbReference type="PANTHER" id="PTHR34400:SF4">
    <property type="entry name" value="MEMBRANE PROTEIN"/>
    <property type="match status" value="1"/>
</dbReference>
<evidence type="ECO:0000259" key="3">
    <source>
        <dbReference type="Pfam" id="PF18417"/>
    </source>
</evidence>
<evidence type="ECO:0000259" key="2">
    <source>
        <dbReference type="Pfam" id="PF12902"/>
    </source>
</evidence>
<feature type="region of interest" description="Disordered" evidence="1">
    <location>
        <begin position="440"/>
        <end position="465"/>
    </location>
</feature>
<dbReference type="InterPro" id="IPR012347">
    <property type="entry name" value="Ferritin-like"/>
</dbReference>
<keyword evidence="5" id="KW-1185">Reference proteome</keyword>
<dbReference type="EMBL" id="RBNI01013737">
    <property type="protein sequence ID" value="RUP26084.1"/>
    <property type="molecule type" value="Genomic_DNA"/>
</dbReference>
<organism evidence="4 5">
    <name type="scientific">Jimgerdemannia flammicorona</name>
    <dbReference type="NCBI Taxonomy" id="994334"/>
    <lineage>
        <taxon>Eukaryota</taxon>
        <taxon>Fungi</taxon>
        <taxon>Fungi incertae sedis</taxon>
        <taxon>Mucoromycota</taxon>
        <taxon>Mucoromycotina</taxon>
        <taxon>Endogonomycetes</taxon>
        <taxon>Endogonales</taxon>
        <taxon>Endogonaceae</taxon>
        <taxon>Jimgerdemannia</taxon>
    </lineage>
</organism>
<dbReference type="InterPro" id="IPR026820">
    <property type="entry name" value="VioB/RebD_dom"/>
</dbReference>
<evidence type="ECO:0000313" key="4">
    <source>
        <dbReference type="EMBL" id="RUP26084.1"/>
    </source>
</evidence>
<dbReference type="PANTHER" id="PTHR34400">
    <property type="match status" value="1"/>
</dbReference>
<feature type="compositionally biased region" description="Basic and acidic residues" evidence="1">
    <location>
        <begin position="450"/>
        <end position="465"/>
    </location>
</feature>
<evidence type="ECO:0000256" key="1">
    <source>
        <dbReference type="SAM" id="MobiDB-lite"/>
    </source>
</evidence>
<proteinExistence type="predicted"/>
<reference evidence="4 5" key="1">
    <citation type="journal article" date="2018" name="New Phytol.">
        <title>Phylogenomics of Endogonaceae and evolution of mycorrhizas within Mucoromycota.</title>
        <authorList>
            <person name="Chang Y."/>
            <person name="Desiro A."/>
            <person name="Na H."/>
            <person name="Sandor L."/>
            <person name="Lipzen A."/>
            <person name="Clum A."/>
            <person name="Barry K."/>
            <person name="Grigoriev I.V."/>
            <person name="Martin F.M."/>
            <person name="Stajich J.E."/>
            <person name="Smith M.E."/>
            <person name="Bonito G."/>
            <person name="Spatafora J.W."/>
        </authorList>
    </citation>
    <scope>NUCLEOTIDE SEQUENCE [LARGE SCALE GENOMIC DNA]</scope>
    <source>
        <strain evidence="4 5">GMNB39</strain>
    </source>
</reference>
<dbReference type="AlphaFoldDB" id="A0A433BIC0"/>
<gene>
    <name evidence="4" type="ORF">BC936DRAFT_138792</name>
</gene>
<sequence>MLQLSGNGGDAINGDPQRWMSLTQLQYERMKKWAMGYFEAGETSEKKETSEKNEHSKTLGLLTKAALEMATGSPFYPGIEISHNAQDPDTYQDSKIPENAFRFSTNAFRFSTNAFRFSTNAFRFSTKFKPGDITRSLSLPWHSDFYECNEHWWPATRPDDVVPEEKYKDTKFGDLQREKWHRGLRSTDNTDLDAGNYDGNTDMGPARFHCGERRLFEVIKKALSNLLEDIKAIKIGVSLDNRETVEHPLLQDAEKELSELLSELPNPYVLSGDTENDLSNLLEAIKKVNIRDLLETNKDGKVDAEDAYLSQRASEIIRSSVVRITKTLNDGDDSSEIDRLFKAIETIFSHVRSTIHTYALELFRYILVVLIFVIRAIEKNRSKVKEIVERIFDDLVKEILVDHLQFAMQIELITIPLYLYAMYSINPECEEVEKKAREAENAVEAGDTTDEAKENAKEARKNADDAKKNTKLAKQVFRSVVSQEMLHLSLAGNVLLAIGGQPKLYDRDIIPRFPELLPYRESPLELNLRPATKGHIRDIFMEQSLTDKCHSIHAVREIGIREVEHNATTWEAPVIPYKSISLFYEYIKIGLLMKQFHNDPRIGCQFAPDQSEYASPHANPSKDGLVVVTDYATATKAIEIIVTQGEGHLCHKDPSNPSHYDMFNDLVYCPGRSWVTFNIQDSPRTRDYGDEKIKTVRAFQCSLVCLDSQTNLNPMPIFLAHTAFIGIRCDILLPL</sequence>
<feature type="domain" description="Iminophenyl-pyruvate dimer synthase" evidence="2">
    <location>
        <begin position="404"/>
        <end position="667"/>
    </location>
</feature>
<name>A0A433BIC0_9FUNG</name>
<dbReference type="Pfam" id="PF18417">
    <property type="entry name" value="LodA_C"/>
    <property type="match status" value="1"/>
</dbReference>